<dbReference type="EMBL" id="CR382138">
    <property type="protein sequence ID" value="CAG88958.2"/>
    <property type="molecule type" value="Genomic_DNA"/>
</dbReference>
<dbReference type="RefSeq" id="XP_460630.2">
    <property type="nucleotide sequence ID" value="XM_460630.1"/>
</dbReference>
<dbReference type="Gene3D" id="2.60.120.650">
    <property type="entry name" value="Cupin"/>
    <property type="match status" value="1"/>
</dbReference>
<keyword evidence="3 7" id="KW-0863">Zinc-finger</keyword>
<dbReference type="PROSITE" id="PS01359">
    <property type="entry name" value="ZF_PHD_1"/>
    <property type="match status" value="1"/>
</dbReference>
<evidence type="ECO:0000256" key="4">
    <source>
        <dbReference type="ARBA" id="ARBA00022833"/>
    </source>
</evidence>
<evidence type="ECO:0000313" key="13">
    <source>
        <dbReference type="EMBL" id="CAG88958.2"/>
    </source>
</evidence>
<dbReference type="SMART" id="SM00558">
    <property type="entry name" value="JmjC"/>
    <property type="match status" value="1"/>
</dbReference>
<dbReference type="InParanoid" id="Q6BME1"/>
<dbReference type="OrthoDB" id="1678912at2759"/>
<dbReference type="SMART" id="SM00249">
    <property type="entry name" value="PHD"/>
    <property type="match status" value="1"/>
</dbReference>
<keyword evidence="2" id="KW-0479">Metal-binding</keyword>
<keyword evidence="4" id="KW-0862">Zinc</keyword>
<dbReference type="Gene3D" id="1.10.150.60">
    <property type="entry name" value="ARID DNA-binding domain"/>
    <property type="match status" value="1"/>
</dbReference>
<dbReference type="AlphaFoldDB" id="Q6BME1"/>
<dbReference type="FunCoup" id="Q6BME1">
    <property type="interactions" value="46"/>
</dbReference>
<dbReference type="PANTHER" id="PTHR10694:SF33">
    <property type="entry name" value="LYSINE-SPECIFIC DEMETHYLASE 5"/>
    <property type="match status" value="1"/>
</dbReference>
<organism evidence="13 14">
    <name type="scientific">Debaryomyces hansenii (strain ATCC 36239 / CBS 767 / BCRC 21394 / JCM 1990 / NBRC 0083 / IGC 2968)</name>
    <name type="common">Yeast</name>
    <name type="synonym">Torulaspora hansenii</name>
    <dbReference type="NCBI Taxonomy" id="284592"/>
    <lineage>
        <taxon>Eukaryota</taxon>
        <taxon>Fungi</taxon>
        <taxon>Dikarya</taxon>
        <taxon>Ascomycota</taxon>
        <taxon>Saccharomycotina</taxon>
        <taxon>Pichiomycetes</taxon>
        <taxon>Debaryomycetaceae</taxon>
        <taxon>Debaryomyces</taxon>
    </lineage>
</organism>
<dbReference type="GO" id="GO:0034647">
    <property type="term" value="F:histone H3K4me/H3K4me2/H3K4me3 demethylase activity"/>
    <property type="evidence" value="ECO:0007669"/>
    <property type="project" value="TreeGrafter"/>
</dbReference>
<dbReference type="OMA" id="YSIPEFY"/>
<accession>Q6BME1</accession>
<dbReference type="InterPro" id="IPR019787">
    <property type="entry name" value="Znf_PHD-finger"/>
</dbReference>
<feature type="region of interest" description="Disordered" evidence="8">
    <location>
        <begin position="663"/>
        <end position="708"/>
    </location>
</feature>
<evidence type="ECO:0000259" key="12">
    <source>
        <dbReference type="PROSITE" id="PS51184"/>
    </source>
</evidence>
<evidence type="ECO:0000256" key="1">
    <source>
        <dbReference type="ARBA" id="ARBA00004123"/>
    </source>
</evidence>
<feature type="domain" description="JmjN" evidence="11">
    <location>
        <begin position="11"/>
        <end position="54"/>
    </location>
</feature>
<evidence type="ECO:0000256" key="8">
    <source>
        <dbReference type="SAM" id="MobiDB-lite"/>
    </source>
</evidence>
<evidence type="ECO:0000256" key="5">
    <source>
        <dbReference type="ARBA" id="ARBA00023004"/>
    </source>
</evidence>
<gene>
    <name evidence="13" type="ordered locus">DEHA2F06204g</name>
</gene>
<dbReference type="GeneID" id="2903135"/>
<dbReference type="GO" id="GO:0005634">
    <property type="term" value="C:nucleus"/>
    <property type="evidence" value="ECO:0007669"/>
    <property type="project" value="UniProtKB-SubCell"/>
</dbReference>
<dbReference type="SMART" id="SM01014">
    <property type="entry name" value="ARID"/>
    <property type="match status" value="1"/>
</dbReference>
<dbReference type="KEGG" id="dha:DEHA2F06204g"/>
<keyword evidence="6" id="KW-0539">Nucleus</keyword>
<dbReference type="Pfam" id="PF00628">
    <property type="entry name" value="PHD"/>
    <property type="match status" value="1"/>
</dbReference>
<feature type="domain" description="ARID" evidence="10">
    <location>
        <begin position="77"/>
        <end position="175"/>
    </location>
</feature>
<comment type="subcellular location">
    <subcellularLocation>
        <location evidence="1">Nucleus</location>
    </subcellularLocation>
</comment>
<evidence type="ECO:0000256" key="2">
    <source>
        <dbReference type="ARBA" id="ARBA00022723"/>
    </source>
</evidence>
<dbReference type="SUPFAM" id="SSF51197">
    <property type="entry name" value="Clavaminate synthase-like"/>
    <property type="match status" value="1"/>
</dbReference>
<evidence type="ECO:0000256" key="7">
    <source>
        <dbReference type="PROSITE-ProRule" id="PRU00146"/>
    </source>
</evidence>
<evidence type="ECO:0000259" key="10">
    <source>
        <dbReference type="PROSITE" id="PS51011"/>
    </source>
</evidence>
<dbReference type="PROSITE" id="PS51184">
    <property type="entry name" value="JMJC"/>
    <property type="match status" value="1"/>
</dbReference>
<evidence type="ECO:0000256" key="3">
    <source>
        <dbReference type="ARBA" id="ARBA00022771"/>
    </source>
</evidence>
<evidence type="ECO:0000259" key="11">
    <source>
        <dbReference type="PROSITE" id="PS51183"/>
    </source>
</evidence>
<dbReference type="Pfam" id="PF02373">
    <property type="entry name" value="JmjC"/>
    <property type="match status" value="1"/>
</dbReference>
<dbReference type="InterPro" id="IPR001606">
    <property type="entry name" value="ARID_dom"/>
</dbReference>
<keyword evidence="14" id="KW-1185">Reference proteome</keyword>
<dbReference type="InterPro" id="IPR019786">
    <property type="entry name" value="Zinc_finger_PHD-type_CS"/>
</dbReference>
<feature type="domain" description="JmjC" evidence="12">
    <location>
        <begin position="338"/>
        <end position="504"/>
    </location>
</feature>
<dbReference type="PROSITE" id="PS50016">
    <property type="entry name" value="ZF_PHD_2"/>
    <property type="match status" value="1"/>
</dbReference>
<dbReference type="InterPro" id="IPR036431">
    <property type="entry name" value="ARID_dom_sf"/>
</dbReference>
<protein>
    <submittedName>
        <fullName evidence="13">DEHA2F06204p</fullName>
    </submittedName>
</protein>
<keyword evidence="5" id="KW-0408">Iron</keyword>
<dbReference type="GO" id="GO:0006355">
    <property type="term" value="P:regulation of DNA-templated transcription"/>
    <property type="evidence" value="ECO:0007669"/>
    <property type="project" value="TreeGrafter"/>
</dbReference>
<dbReference type="VEuPathDB" id="FungiDB:DEHA2F06204g"/>
<feature type="region of interest" description="Disordered" evidence="8">
    <location>
        <begin position="726"/>
        <end position="749"/>
    </location>
</feature>
<proteinExistence type="predicted"/>
<dbReference type="STRING" id="284592.Q6BME1"/>
<dbReference type="InterPro" id="IPR011011">
    <property type="entry name" value="Znf_FYVE_PHD"/>
</dbReference>
<dbReference type="PROSITE" id="PS51183">
    <property type="entry name" value="JMJN"/>
    <property type="match status" value="1"/>
</dbReference>
<evidence type="ECO:0000313" key="14">
    <source>
        <dbReference type="Proteomes" id="UP000000599"/>
    </source>
</evidence>
<sequence>MTFNKDLLVPCPIVTPTMEEFSDPIKYLSSEEVAKLGSEYGLIKVVPPKGWQPTFSISPEFKFHTRLQKLSDLGLTTRSRKFFIDNINRFMKMSRKRQLKLYFRVGLNDAKEFSPTRLKVYYYDLHVMVEKMGGYDNMNGDKWAQINDLFGLKKESTHIEDEYLINLRSYANFLSYNQKNYDFPESDSEDDYDNCLICGKHDNPSQTLLCDNCDNPFHLSCLEPSLETVPSGSWYCDKCLIGTGEYGFEEQVDLKYSIPEFYQLCNEFERKFEHEYNNDEPLSVDKIEQKFWEFIDVEKSDLEVRYGADIHNLKPGEISGFPMANTPGISPEDPETKYYMNHPWNLTKLPFAEGSLLNYINTSISGMTVPWIYIGSLLSTFCWHVEDHYTLSANYCHLGATKKWYGIPSYDADKFEKLMKDSAPDLFQKQPDLLHQLVTLLSPMTLVKNGIKCVYADQRPNEFVITYPRVYHAGFNCGFNFNEAVNFTMNTWLGFGEKSISDYRLIKKENVFNHYQLVENILKKINTQDDINHTNLRLAEASLKCLREFVQTQLKYISMIDISKFEVKFEPKLFKQRKFEDEQNGTFEATSEQEDEEDLCDICRTHISFQYCIINNRDRNLFSTHGVTGESLAPPHTVPPITSVKHESQDFPKISIHQLLTPESSPHELSVPQATPKTVHRISDSSSSTRLSALSETSITDTTSNPLPKLSEEQEFQNLIRAAKRSSSPDSSLCKTGKIDKTAPKRRKSSRIESLSKKAHITSFAARTLAGPRRGKMSVVQNNSRFKHLNDKPQIRLCLACLVSSCPKSIISIPLGSVMLYEVDPSTMLQFISQTSRKIALLSTNI</sequence>
<dbReference type="eggNOG" id="KOG1246">
    <property type="taxonomic scope" value="Eukaryota"/>
</dbReference>
<evidence type="ECO:0000256" key="6">
    <source>
        <dbReference type="ARBA" id="ARBA00023242"/>
    </source>
</evidence>
<dbReference type="HOGENOM" id="CLU_000991_4_0_1"/>
<dbReference type="PANTHER" id="PTHR10694">
    <property type="entry name" value="LYSINE-SPECIFIC DEMETHYLASE"/>
    <property type="match status" value="1"/>
</dbReference>
<reference evidence="13 14" key="1">
    <citation type="journal article" date="2004" name="Nature">
        <title>Genome evolution in yeasts.</title>
        <authorList>
            <consortium name="Genolevures"/>
            <person name="Dujon B."/>
            <person name="Sherman D."/>
            <person name="Fischer G."/>
            <person name="Durrens P."/>
            <person name="Casaregola S."/>
            <person name="Lafontaine I."/>
            <person name="de Montigny J."/>
            <person name="Marck C."/>
            <person name="Neuveglise C."/>
            <person name="Talla E."/>
            <person name="Goffard N."/>
            <person name="Frangeul L."/>
            <person name="Aigle M."/>
            <person name="Anthouard V."/>
            <person name="Babour A."/>
            <person name="Barbe V."/>
            <person name="Barnay S."/>
            <person name="Blanchin S."/>
            <person name="Beckerich J.M."/>
            <person name="Beyne E."/>
            <person name="Bleykasten C."/>
            <person name="Boisrame A."/>
            <person name="Boyer J."/>
            <person name="Cattolico L."/>
            <person name="Confanioleri F."/>
            <person name="de Daruvar A."/>
            <person name="Despons L."/>
            <person name="Fabre E."/>
            <person name="Fairhead C."/>
            <person name="Ferry-Dumazet H."/>
            <person name="Groppi A."/>
            <person name="Hantraye F."/>
            <person name="Hennequin C."/>
            <person name="Jauniaux N."/>
            <person name="Joyet P."/>
            <person name="Kachouri R."/>
            <person name="Kerrest A."/>
            <person name="Koszul R."/>
            <person name="Lemaire M."/>
            <person name="Lesur I."/>
            <person name="Ma L."/>
            <person name="Muller H."/>
            <person name="Nicaud J.M."/>
            <person name="Nikolski M."/>
            <person name="Oztas S."/>
            <person name="Ozier-Kalogeropoulos O."/>
            <person name="Pellenz S."/>
            <person name="Potier S."/>
            <person name="Richard G.F."/>
            <person name="Straub M.L."/>
            <person name="Suleau A."/>
            <person name="Swennene D."/>
            <person name="Tekaia F."/>
            <person name="Wesolowski-Louvel M."/>
            <person name="Westhof E."/>
            <person name="Wirth B."/>
            <person name="Zeniou-Meyer M."/>
            <person name="Zivanovic I."/>
            <person name="Bolotin-Fukuhara M."/>
            <person name="Thierry A."/>
            <person name="Bouchier C."/>
            <person name="Caudron B."/>
            <person name="Scarpelli C."/>
            <person name="Gaillardin C."/>
            <person name="Weissenbach J."/>
            <person name="Wincker P."/>
            <person name="Souciet J.L."/>
        </authorList>
    </citation>
    <scope>NUCLEOTIDE SEQUENCE [LARGE SCALE GENOMIC DNA]</scope>
    <source>
        <strain evidence="14">ATCC 36239 / CBS 767 / BCRC 21394 / JCM 1990 / NBRC 0083 / IGC 2968</strain>
    </source>
</reference>
<dbReference type="GO" id="GO:0008270">
    <property type="term" value="F:zinc ion binding"/>
    <property type="evidence" value="ECO:0007669"/>
    <property type="project" value="UniProtKB-KW"/>
</dbReference>
<dbReference type="InterPro" id="IPR003347">
    <property type="entry name" value="JmjC_dom"/>
</dbReference>
<dbReference type="GO" id="GO:0000785">
    <property type="term" value="C:chromatin"/>
    <property type="evidence" value="ECO:0007669"/>
    <property type="project" value="TreeGrafter"/>
</dbReference>
<dbReference type="PROSITE" id="PS51011">
    <property type="entry name" value="ARID"/>
    <property type="match status" value="1"/>
</dbReference>
<dbReference type="SMART" id="SM00545">
    <property type="entry name" value="JmjN"/>
    <property type="match status" value="1"/>
</dbReference>
<feature type="domain" description="PHD-type" evidence="9">
    <location>
        <begin position="192"/>
        <end position="242"/>
    </location>
</feature>
<dbReference type="Gene3D" id="3.30.40.10">
    <property type="entry name" value="Zinc/RING finger domain, C3HC4 (zinc finger)"/>
    <property type="match status" value="1"/>
</dbReference>
<dbReference type="InterPro" id="IPR001965">
    <property type="entry name" value="Znf_PHD"/>
</dbReference>
<dbReference type="SUPFAM" id="SSF46774">
    <property type="entry name" value="ARID-like"/>
    <property type="match status" value="1"/>
</dbReference>
<dbReference type="GO" id="GO:0003677">
    <property type="term" value="F:DNA binding"/>
    <property type="evidence" value="ECO:0007669"/>
    <property type="project" value="InterPro"/>
</dbReference>
<evidence type="ECO:0000259" key="9">
    <source>
        <dbReference type="PROSITE" id="PS50016"/>
    </source>
</evidence>
<name>Q6BME1_DEBHA</name>
<dbReference type="InterPro" id="IPR013083">
    <property type="entry name" value="Znf_RING/FYVE/PHD"/>
</dbReference>
<dbReference type="Proteomes" id="UP000000599">
    <property type="component" value="Chromosome F"/>
</dbReference>
<dbReference type="SUPFAM" id="SSF57903">
    <property type="entry name" value="FYVE/PHD zinc finger"/>
    <property type="match status" value="1"/>
</dbReference>
<dbReference type="Pfam" id="PF02375">
    <property type="entry name" value="JmjN"/>
    <property type="match status" value="1"/>
</dbReference>
<feature type="compositionally biased region" description="Low complexity" evidence="8">
    <location>
        <begin position="684"/>
        <end position="698"/>
    </location>
</feature>
<dbReference type="InterPro" id="IPR003349">
    <property type="entry name" value="JmjN"/>
</dbReference>